<reference evidence="3" key="1">
    <citation type="submission" date="2015-05" db="EMBL/GenBank/DDBJ databases">
        <authorList>
            <person name="Urmite Genomes"/>
        </authorList>
    </citation>
    <scope>NUCLEOTIDE SEQUENCE [LARGE SCALE GENOMIC DNA]</scope>
    <source>
        <strain evidence="3">LF1</strain>
    </source>
</reference>
<dbReference type="Pfam" id="PF00583">
    <property type="entry name" value="Acetyltransf_1"/>
    <property type="match status" value="1"/>
</dbReference>
<keyword evidence="3" id="KW-1185">Reference proteome</keyword>
<feature type="domain" description="N-acetyltransferase" evidence="1">
    <location>
        <begin position="11"/>
        <end position="165"/>
    </location>
</feature>
<dbReference type="EMBL" id="CVRB01000003">
    <property type="protein sequence ID" value="CRK83139.1"/>
    <property type="molecule type" value="Genomic_DNA"/>
</dbReference>
<dbReference type="OrthoDB" id="66776at2"/>
<organism evidence="2 3">
    <name type="scientific">Neobacillus massiliamazoniensis</name>
    <dbReference type="NCBI Taxonomy" id="1499688"/>
    <lineage>
        <taxon>Bacteria</taxon>
        <taxon>Bacillati</taxon>
        <taxon>Bacillota</taxon>
        <taxon>Bacilli</taxon>
        <taxon>Bacillales</taxon>
        <taxon>Bacillaceae</taxon>
        <taxon>Neobacillus</taxon>
    </lineage>
</organism>
<dbReference type="AlphaFoldDB" id="A0A0U1NYN2"/>
<protein>
    <submittedName>
        <fullName evidence="2">GNAT family acetyltransferase</fullName>
    </submittedName>
</protein>
<dbReference type="STRING" id="1499688.BN000_03097"/>
<dbReference type="Gene3D" id="3.40.630.30">
    <property type="match status" value="1"/>
</dbReference>
<evidence type="ECO:0000259" key="1">
    <source>
        <dbReference type="PROSITE" id="PS51186"/>
    </source>
</evidence>
<dbReference type="SUPFAM" id="SSF55729">
    <property type="entry name" value="Acyl-CoA N-acyltransferases (Nat)"/>
    <property type="match status" value="1"/>
</dbReference>
<dbReference type="InterPro" id="IPR016181">
    <property type="entry name" value="Acyl_CoA_acyltransferase"/>
</dbReference>
<gene>
    <name evidence="2" type="ORF">BN000_03097</name>
</gene>
<keyword evidence="2" id="KW-0808">Transferase</keyword>
<dbReference type="InterPro" id="IPR000182">
    <property type="entry name" value="GNAT_dom"/>
</dbReference>
<evidence type="ECO:0000313" key="2">
    <source>
        <dbReference type="EMBL" id="CRK83139.1"/>
    </source>
</evidence>
<proteinExistence type="predicted"/>
<dbReference type="Proteomes" id="UP000199087">
    <property type="component" value="Unassembled WGS sequence"/>
</dbReference>
<accession>A0A0U1NYN2</accession>
<name>A0A0U1NYN2_9BACI</name>
<dbReference type="GO" id="GO:0016747">
    <property type="term" value="F:acyltransferase activity, transferring groups other than amino-acyl groups"/>
    <property type="evidence" value="ECO:0007669"/>
    <property type="project" value="InterPro"/>
</dbReference>
<evidence type="ECO:0000313" key="3">
    <source>
        <dbReference type="Proteomes" id="UP000199087"/>
    </source>
</evidence>
<dbReference type="PROSITE" id="PS51186">
    <property type="entry name" value="GNAT"/>
    <property type="match status" value="1"/>
</dbReference>
<sequence>MGDLLKTVGTIRLEFFDPKYKQQLENYYLTEEHNQFTSHPQNAIGLCEEEEGRAPVLILSDDQTAGFFVLHGWEGVKEFYGNQKALLLRSYSVDSSFQGKGIAKHSLKLLPSFVKEHFPEINEIILAVNLGNLVAQHVYKSSGFVDKGIRAMGRKGEMYILHLEL</sequence>